<dbReference type="OrthoDB" id="5917307at2759"/>
<reference evidence="2" key="2">
    <citation type="submission" date="2014-03" db="EMBL/GenBank/DDBJ databases">
        <title>The whipworm genome and dual-species transcriptomics of an intimate host-pathogen interaction.</title>
        <authorList>
            <person name="Foth B.J."/>
            <person name="Tsai I.J."/>
            <person name="Reid A.J."/>
            <person name="Bancroft A.J."/>
            <person name="Nichol S."/>
            <person name="Tracey A."/>
            <person name="Holroyd N."/>
            <person name="Cotton J.A."/>
            <person name="Stanley E.J."/>
            <person name="Zarowiecki M."/>
            <person name="Liu J.Z."/>
            <person name="Huckvale T."/>
            <person name="Cooper P.J."/>
            <person name="Grencis R.K."/>
            <person name="Berriman M."/>
        </authorList>
    </citation>
    <scope>NUCLEOTIDE SEQUENCE [LARGE SCALE GENOMIC DNA]</scope>
</reference>
<feature type="transmembrane region" description="Helical" evidence="1">
    <location>
        <begin position="131"/>
        <end position="148"/>
    </location>
</feature>
<evidence type="ECO:0000313" key="2">
    <source>
        <dbReference type="EMBL" id="CDW59404.1"/>
    </source>
</evidence>
<protein>
    <recommendedName>
        <fullName evidence="4">G-protein coupled receptors family 1 profile domain-containing protein</fullName>
    </recommendedName>
</protein>
<dbReference type="EMBL" id="HG806586">
    <property type="protein sequence ID" value="CDW59404.1"/>
    <property type="molecule type" value="Genomic_DNA"/>
</dbReference>
<feature type="transmembrane region" description="Helical" evidence="1">
    <location>
        <begin position="175"/>
        <end position="197"/>
    </location>
</feature>
<dbReference type="AlphaFoldDB" id="A0A077ZHV9"/>
<evidence type="ECO:0000256" key="1">
    <source>
        <dbReference type="SAM" id="Phobius"/>
    </source>
</evidence>
<name>A0A077ZHV9_TRITR</name>
<gene>
    <name evidence="2" type="ORF">TTRE_0000773801</name>
</gene>
<reference evidence="2" key="1">
    <citation type="submission" date="2014-01" db="EMBL/GenBank/DDBJ databases">
        <authorList>
            <person name="Aslett M."/>
        </authorList>
    </citation>
    <scope>NUCLEOTIDE SEQUENCE</scope>
</reference>
<keyword evidence="1" id="KW-1133">Transmembrane helix</keyword>
<sequence>MSDIIRTDGRQTTECIANIVLAVFAVATNGALCAMSLHERPRRKFNSLIAAYSAGIVINATGIALLYGIRVETNEASTPVRCLREYWYLHFYTVGEPIVSFATLVIAIDSFVSICFIHPKWHLHHRDIPKCIFAFLTCSLFNTAAIWIDAYIRRDEVIPASCYQSQVLSQWYHRIFYTILSITDFASIGIQLLALTNMWIQKSKFNVVRLAQIRRQTAMLKESVILVACVIMSQGIPNMYYVIETITVLPKWFDKMVWLSTNFGYIGYSAYCILKWFFRREFNLLKTIVTTAKISPTTNSK</sequence>
<organism evidence="2 3">
    <name type="scientific">Trichuris trichiura</name>
    <name type="common">Whipworm</name>
    <name type="synonym">Trichocephalus trichiurus</name>
    <dbReference type="NCBI Taxonomy" id="36087"/>
    <lineage>
        <taxon>Eukaryota</taxon>
        <taxon>Metazoa</taxon>
        <taxon>Ecdysozoa</taxon>
        <taxon>Nematoda</taxon>
        <taxon>Enoplea</taxon>
        <taxon>Dorylaimia</taxon>
        <taxon>Trichinellida</taxon>
        <taxon>Trichuridae</taxon>
        <taxon>Trichuris</taxon>
    </lineage>
</organism>
<proteinExistence type="predicted"/>
<keyword evidence="3" id="KW-1185">Reference proteome</keyword>
<evidence type="ECO:0000313" key="3">
    <source>
        <dbReference type="Proteomes" id="UP000030665"/>
    </source>
</evidence>
<evidence type="ECO:0008006" key="4">
    <source>
        <dbReference type="Google" id="ProtNLM"/>
    </source>
</evidence>
<feature type="transmembrane region" description="Helical" evidence="1">
    <location>
        <begin position="256"/>
        <end position="278"/>
    </location>
</feature>
<feature type="transmembrane region" description="Helical" evidence="1">
    <location>
        <begin position="16"/>
        <end position="37"/>
    </location>
</feature>
<feature type="transmembrane region" description="Helical" evidence="1">
    <location>
        <begin position="98"/>
        <end position="119"/>
    </location>
</feature>
<keyword evidence="1" id="KW-0812">Transmembrane</keyword>
<feature type="transmembrane region" description="Helical" evidence="1">
    <location>
        <begin position="49"/>
        <end position="69"/>
    </location>
</feature>
<accession>A0A077ZHV9</accession>
<feature type="transmembrane region" description="Helical" evidence="1">
    <location>
        <begin position="218"/>
        <end position="236"/>
    </location>
</feature>
<keyword evidence="1" id="KW-0472">Membrane</keyword>
<dbReference type="Proteomes" id="UP000030665">
    <property type="component" value="Unassembled WGS sequence"/>
</dbReference>